<dbReference type="CDD" id="cd06261">
    <property type="entry name" value="TM_PBP2"/>
    <property type="match status" value="1"/>
</dbReference>
<keyword evidence="9" id="KW-1185">Reference proteome</keyword>
<feature type="transmembrane region" description="Helical" evidence="6">
    <location>
        <begin position="298"/>
        <end position="319"/>
    </location>
</feature>
<dbReference type="InterPro" id="IPR035906">
    <property type="entry name" value="MetI-like_sf"/>
</dbReference>
<dbReference type="InterPro" id="IPR000515">
    <property type="entry name" value="MetI-like"/>
</dbReference>
<feature type="transmembrane region" description="Helical" evidence="6">
    <location>
        <begin position="135"/>
        <end position="156"/>
    </location>
</feature>
<comment type="similarity">
    <text evidence="6">Belongs to the binding-protein-dependent transport system permease family.</text>
</comment>
<feature type="transmembrane region" description="Helical" evidence="6">
    <location>
        <begin position="36"/>
        <end position="57"/>
    </location>
</feature>
<evidence type="ECO:0000256" key="2">
    <source>
        <dbReference type="ARBA" id="ARBA00022448"/>
    </source>
</evidence>
<dbReference type="RefSeq" id="WP_152808644.1">
    <property type="nucleotide sequence ID" value="NZ_WHNW01000001.1"/>
</dbReference>
<keyword evidence="3 6" id="KW-0812">Transmembrane</keyword>
<dbReference type="GO" id="GO:0055085">
    <property type="term" value="P:transmembrane transport"/>
    <property type="evidence" value="ECO:0007669"/>
    <property type="project" value="InterPro"/>
</dbReference>
<dbReference type="GO" id="GO:0031460">
    <property type="term" value="P:glycine betaine transport"/>
    <property type="evidence" value="ECO:0007669"/>
    <property type="project" value="TreeGrafter"/>
</dbReference>
<gene>
    <name evidence="8" type="ORF">GCU85_01580</name>
</gene>
<sequence>MLVLVILMAVASFLLPLLHFSPNRFQSGQAIKLVDVQLLVWSIWAAYLVLLWLLAVFKPFSLVTYHAMLTYGVALVGLLAWLYLMASAATQASIEGSAASRVMIGSAFWCVLLLLCLIALDAWLRMAGQRFKYSLSIVSACVIFVIVAIWFHVGQFDDLSIIKEYHHHEDRFKTAFVNHIVLVLIALVPLLVIGLPLGWLIWRYPRLNGTVFGVLNFFQTVPSIALFALLMVPLASLSNQFPWLKTLGVSGIGAAPAIIALILYTLLPLVRNTYTGLAEVPLSVIQASQAMGMGRWQVAWHVLIPLSLPVILSGIRIVIVQAIGLTVVAGLIGAGGLGVFVWEGLGQYAIDLVLLGAIPTILLAIVIDLFMQWLIAISRPAGSRVI</sequence>
<feature type="transmembrane region" description="Helical" evidence="6">
    <location>
        <begin position="352"/>
        <end position="375"/>
    </location>
</feature>
<evidence type="ECO:0000313" key="8">
    <source>
        <dbReference type="EMBL" id="MPV85425.1"/>
    </source>
</evidence>
<protein>
    <submittedName>
        <fullName evidence="8">ABC transporter permease subunit</fullName>
    </submittedName>
</protein>
<dbReference type="SUPFAM" id="SSF161098">
    <property type="entry name" value="MetI-like"/>
    <property type="match status" value="1"/>
</dbReference>
<name>A0A6N7EUY6_9GAMM</name>
<keyword evidence="4 6" id="KW-1133">Transmembrane helix</keyword>
<reference evidence="8 9" key="1">
    <citation type="submission" date="2019-10" db="EMBL/GenBank/DDBJ databases">
        <title>Cardiobacteriales fam. a chemoheterotrophic member of the order Cardiobacteriales, and proposal of Cardiobacteriales fam. nov.</title>
        <authorList>
            <person name="Wang C."/>
        </authorList>
    </citation>
    <scope>NUCLEOTIDE SEQUENCE [LARGE SCALE GENOMIC DNA]</scope>
    <source>
        <strain evidence="8 9">ML27</strain>
    </source>
</reference>
<evidence type="ECO:0000313" key="9">
    <source>
        <dbReference type="Proteomes" id="UP000471298"/>
    </source>
</evidence>
<organism evidence="8 9">
    <name type="scientific">Ostreibacterium oceani</name>
    <dbReference type="NCBI Taxonomy" id="2654998"/>
    <lineage>
        <taxon>Bacteria</taxon>
        <taxon>Pseudomonadati</taxon>
        <taxon>Pseudomonadota</taxon>
        <taxon>Gammaproteobacteria</taxon>
        <taxon>Cardiobacteriales</taxon>
        <taxon>Ostreibacteriaceae</taxon>
        <taxon>Ostreibacterium</taxon>
    </lineage>
</organism>
<dbReference type="Gene3D" id="1.10.3720.10">
    <property type="entry name" value="MetI-like"/>
    <property type="match status" value="1"/>
</dbReference>
<keyword evidence="2 6" id="KW-0813">Transport</keyword>
<feature type="transmembrane region" description="Helical" evidence="6">
    <location>
        <begin position="69"/>
        <end position="90"/>
    </location>
</feature>
<proteinExistence type="inferred from homology"/>
<dbReference type="FunCoup" id="A0A6N7EUY6">
    <property type="interactions" value="74"/>
</dbReference>
<dbReference type="PROSITE" id="PS50928">
    <property type="entry name" value="ABC_TM1"/>
    <property type="match status" value="1"/>
</dbReference>
<keyword evidence="5 6" id="KW-0472">Membrane</keyword>
<evidence type="ECO:0000256" key="5">
    <source>
        <dbReference type="ARBA" id="ARBA00023136"/>
    </source>
</evidence>
<evidence type="ECO:0000259" key="7">
    <source>
        <dbReference type="PROSITE" id="PS50928"/>
    </source>
</evidence>
<comment type="subcellular location">
    <subcellularLocation>
        <location evidence="1 6">Cell membrane</location>
        <topology evidence="1 6">Multi-pass membrane protein</topology>
    </subcellularLocation>
</comment>
<dbReference type="Proteomes" id="UP000471298">
    <property type="component" value="Unassembled WGS sequence"/>
</dbReference>
<dbReference type="InParanoid" id="A0A6N7EUY6"/>
<feature type="transmembrane region" description="Helical" evidence="6">
    <location>
        <begin position="176"/>
        <end position="202"/>
    </location>
</feature>
<feature type="domain" description="ABC transmembrane type-1" evidence="7">
    <location>
        <begin position="176"/>
        <end position="371"/>
    </location>
</feature>
<evidence type="ECO:0000256" key="3">
    <source>
        <dbReference type="ARBA" id="ARBA00022692"/>
    </source>
</evidence>
<feature type="transmembrane region" description="Helical" evidence="6">
    <location>
        <begin position="102"/>
        <end position="123"/>
    </location>
</feature>
<feature type="transmembrane region" description="Helical" evidence="6">
    <location>
        <begin position="214"/>
        <end position="235"/>
    </location>
</feature>
<dbReference type="EMBL" id="WHNW01000001">
    <property type="protein sequence ID" value="MPV85425.1"/>
    <property type="molecule type" value="Genomic_DNA"/>
</dbReference>
<dbReference type="InterPro" id="IPR051204">
    <property type="entry name" value="ABC_transp_perm/SBD"/>
</dbReference>
<dbReference type="GO" id="GO:0005886">
    <property type="term" value="C:plasma membrane"/>
    <property type="evidence" value="ECO:0007669"/>
    <property type="project" value="UniProtKB-SubCell"/>
</dbReference>
<feature type="transmembrane region" description="Helical" evidence="6">
    <location>
        <begin position="325"/>
        <end position="345"/>
    </location>
</feature>
<dbReference type="PANTHER" id="PTHR30177">
    <property type="entry name" value="GLYCINE BETAINE/L-PROLINE TRANSPORT SYSTEM PERMEASE PROTEIN PROW"/>
    <property type="match status" value="1"/>
</dbReference>
<dbReference type="PANTHER" id="PTHR30177:SF30">
    <property type="entry name" value="GLYCINE BETAINE UPTAKE SYSTEM PERMEASE PROTEIN YEHY"/>
    <property type="match status" value="1"/>
</dbReference>
<evidence type="ECO:0000256" key="4">
    <source>
        <dbReference type="ARBA" id="ARBA00022989"/>
    </source>
</evidence>
<accession>A0A6N7EUY6</accession>
<dbReference type="Pfam" id="PF00528">
    <property type="entry name" value="BPD_transp_1"/>
    <property type="match status" value="1"/>
</dbReference>
<comment type="caution">
    <text evidence="8">The sequence shown here is derived from an EMBL/GenBank/DDBJ whole genome shotgun (WGS) entry which is preliminary data.</text>
</comment>
<evidence type="ECO:0000256" key="6">
    <source>
        <dbReference type="RuleBase" id="RU363032"/>
    </source>
</evidence>
<feature type="transmembrane region" description="Helical" evidence="6">
    <location>
        <begin position="247"/>
        <end position="267"/>
    </location>
</feature>
<dbReference type="AlphaFoldDB" id="A0A6N7EUY6"/>
<evidence type="ECO:0000256" key="1">
    <source>
        <dbReference type="ARBA" id="ARBA00004651"/>
    </source>
</evidence>